<keyword evidence="10" id="KW-1185">Reference proteome</keyword>
<dbReference type="PROSITE" id="PS51007">
    <property type="entry name" value="CYTC"/>
    <property type="match status" value="2"/>
</dbReference>
<dbReference type="InterPro" id="IPR000601">
    <property type="entry name" value="PKD_dom"/>
</dbReference>
<gene>
    <name evidence="9" type="ORF">KY46_16460</name>
</gene>
<dbReference type="SUPFAM" id="SSF49299">
    <property type="entry name" value="PKD domain"/>
    <property type="match status" value="1"/>
</dbReference>
<dbReference type="GO" id="GO:0020037">
    <property type="term" value="F:heme binding"/>
    <property type="evidence" value="ECO:0007669"/>
    <property type="project" value="InterPro"/>
</dbReference>
<keyword evidence="2 5" id="KW-0479">Metal-binding</keyword>
<evidence type="ECO:0000313" key="10">
    <source>
        <dbReference type="Proteomes" id="UP000033633"/>
    </source>
</evidence>
<evidence type="ECO:0000256" key="3">
    <source>
        <dbReference type="ARBA" id="ARBA00022729"/>
    </source>
</evidence>
<proteinExistence type="predicted"/>
<dbReference type="SMART" id="SM00776">
    <property type="entry name" value="NPCBM"/>
    <property type="match status" value="2"/>
</dbReference>
<dbReference type="Pfam" id="PF08309">
    <property type="entry name" value="LVIVD"/>
    <property type="match status" value="1"/>
</dbReference>
<dbReference type="InterPro" id="IPR009056">
    <property type="entry name" value="Cyt_c-like_dom"/>
</dbReference>
<dbReference type="Proteomes" id="UP000033633">
    <property type="component" value="Unassembled WGS sequence"/>
</dbReference>
<dbReference type="InterPro" id="IPR036909">
    <property type="entry name" value="Cyt_c-like_dom_sf"/>
</dbReference>
<evidence type="ECO:0000256" key="2">
    <source>
        <dbReference type="ARBA" id="ARBA00022723"/>
    </source>
</evidence>
<dbReference type="Gene3D" id="2.60.40.1220">
    <property type="match status" value="1"/>
</dbReference>
<dbReference type="Gene3D" id="2.130.10.10">
    <property type="entry name" value="YVTN repeat-like/Quinoprotein amine dehydrogenase"/>
    <property type="match status" value="1"/>
</dbReference>
<keyword evidence="3 6" id="KW-0732">Signal</keyword>
<dbReference type="SUPFAM" id="SSF49785">
    <property type="entry name" value="Galactose-binding domain-like"/>
    <property type="match status" value="2"/>
</dbReference>
<feature type="domain" description="Cytochrome c" evidence="8">
    <location>
        <begin position="954"/>
        <end position="1079"/>
    </location>
</feature>
<evidence type="ECO:0000256" key="5">
    <source>
        <dbReference type="PROSITE-ProRule" id="PRU00433"/>
    </source>
</evidence>
<dbReference type="STRING" id="265726.KY46_16460"/>
<dbReference type="InterPro" id="IPR022409">
    <property type="entry name" value="PKD/Chitinase_dom"/>
</dbReference>
<dbReference type="InterPro" id="IPR051395">
    <property type="entry name" value="Cytochrome_c_Peroxidase/MauG"/>
</dbReference>
<dbReference type="InterPro" id="IPR038637">
    <property type="entry name" value="NPCBM_sf"/>
</dbReference>
<dbReference type="InterPro" id="IPR015943">
    <property type="entry name" value="WD40/YVTN_repeat-like_dom_sf"/>
</dbReference>
<dbReference type="SUPFAM" id="SSF51004">
    <property type="entry name" value="C-terminal (heme d1) domain of cytochrome cd1-nitrite reductase"/>
    <property type="match status" value="1"/>
</dbReference>
<protein>
    <submittedName>
        <fullName evidence="9">Ricin B lectin</fullName>
    </submittedName>
</protein>
<dbReference type="PANTHER" id="PTHR30600">
    <property type="entry name" value="CYTOCHROME C PEROXIDASE-RELATED"/>
    <property type="match status" value="1"/>
</dbReference>
<comment type="caution">
    <text evidence="9">The sequence shown here is derived from an EMBL/GenBank/DDBJ whole genome shotgun (WGS) entry which is preliminary data.</text>
</comment>
<dbReference type="SUPFAM" id="SSF46626">
    <property type="entry name" value="Cytochrome c"/>
    <property type="match status" value="2"/>
</dbReference>
<dbReference type="Pfam" id="PF08305">
    <property type="entry name" value="NPCBM"/>
    <property type="match status" value="2"/>
</dbReference>
<dbReference type="Gene3D" id="2.60.120.1060">
    <property type="entry name" value="NPCBM/NEW2 domain"/>
    <property type="match status" value="2"/>
</dbReference>
<evidence type="ECO:0000259" key="7">
    <source>
        <dbReference type="PROSITE" id="PS50093"/>
    </source>
</evidence>
<keyword evidence="1 5" id="KW-0349">Heme</keyword>
<dbReference type="OrthoDB" id="9805202at2"/>
<dbReference type="PATRIC" id="fig|265726.11.peg.1555"/>
<dbReference type="SUPFAM" id="SSF82171">
    <property type="entry name" value="DPP6 N-terminal domain-like"/>
    <property type="match status" value="1"/>
</dbReference>
<dbReference type="PROSITE" id="PS50093">
    <property type="entry name" value="PKD"/>
    <property type="match status" value="1"/>
</dbReference>
<dbReference type="Gene3D" id="2.60.40.10">
    <property type="entry name" value="Immunoglobulins"/>
    <property type="match status" value="1"/>
</dbReference>
<dbReference type="Pfam" id="PF21419">
    <property type="entry name" value="RoxA-like_Cyt-c"/>
    <property type="match status" value="1"/>
</dbReference>
<feature type="chain" id="PRO_5002496298" evidence="6">
    <location>
        <begin position="33"/>
        <end position="1513"/>
    </location>
</feature>
<dbReference type="InterPro" id="IPR013211">
    <property type="entry name" value="LVIVD"/>
</dbReference>
<organism evidence="9 10">
    <name type="scientific">Photobacterium halotolerans</name>
    <dbReference type="NCBI Taxonomy" id="265726"/>
    <lineage>
        <taxon>Bacteria</taxon>
        <taxon>Pseudomonadati</taxon>
        <taxon>Pseudomonadota</taxon>
        <taxon>Gammaproteobacteria</taxon>
        <taxon>Vibrionales</taxon>
        <taxon>Vibrionaceae</taxon>
        <taxon>Photobacterium</taxon>
    </lineage>
</organism>
<feature type="domain" description="Cytochrome c" evidence="8">
    <location>
        <begin position="1095"/>
        <end position="1198"/>
    </location>
</feature>
<reference evidence="9 10" key="1">
    <citation type="submission" date="2014-12" db="EMBL/GenBank/DDBJ databases">
        <title>Mercury Reductase activity and rhizosphere competence traits in the genome of root associated Photobacterium halotolerans MELD1.</title>
        <authorList>
            <person name="Mathew D.C."/>
            <person name="Huang C.-C."/>
        </authorList>
    </citation>
    <scope>NUCLEOTIDE SEQUENCE [LARGE SCALE GENOMIC DNA]</scope>
    <source>
        <strain evidence="9 10">MELD1</strain>
    </source>
</reference>
<keyword evidence="9" id="KW-0430">Lectin</keyword>
<keyword evidence="4 5" id="KW-0408">Iron</keyword>
<name>A0A0F5V9I0_9GAMM</name>
<dbReference type="InterPro" id="IPR011048">
    <property type="entry name" value="Haem_d1_sf"/>
</dbReference>
<dbReference type="InterPro" id="IPR014755">
    <property type="entry name" value="Cu-Rt/internalin_Ig-like"/>
</dbReference>
<dbReference type="InterPro" id="IPR008979">
    <property type="entry name" value="Galactose-bd-like_sf"/>
</dbReference>
<dbReference type="Pfam" id="PF18911">
    <property type="entry name" value="PKD_4"/>
    <property type="match status" value="1"/>
</dbReference>
<dbReference type="InterPro" id="IPR032812">
    <property type="entry name" value="SbsA_Ig"/>
</dbReference>
<dbReference type="RefSeq" id="WP_046221717.1">
    <property type="nucleotide sequence ID" value="NZ_JWYV01000016.1"/>
</dbReference>
<dbReference type="SMART" id="SM00089">
    <property type="entry name" value="PKD"/>
    <property type="match status" value="1"/>
</dbReference>
<dbReference type="EMBL" id="JWYV01000016">
    <property type="protein sequence ID" value="KKC98722.1"/>
    <property type="molecule type" value="Genomic_DNA"/>
</dbReference>
<dbReference type="GO" id="GO:0009055">
    <property type="term" value="F:electron transfer activity"/>
    <property type="evidence" value="ECO:0007669"/>
    <property type="project" value="InterPro"/>
</dbReference>
<dbReference type="CDD" id="cd00146">
    <property type="entry name" value="PKD"/>
    <property type="match status" value="1"/>
</dbReference>
<dbReference type="Gene3D" id="1.10.760.10">
    <property type="entry name" value="Cytochrome c-like domain"/>
    <property type="match status" value="2"/>
</dbReference>
<evidence type="ECO:0000256" key="1">
    <source>
        <dbReference type="ARBA" id="ARBA00022617"/>
    </source>
</evidence>
<dbReference type="GO" id="GO:0030246">
    <property type="term" value="F:carbohydrate binding"/>
    <property type="evidence" value="ECO:0007669"/>
    <property type="project" value="UniProtKB-KW"/>
</dbReference>
<dbReference type="GO" id="GO:0046872">
    <property type="term" value="F:metal ion binding"/>
    <property type="evidence" value="ECO:0007669"/>
    <property type="project" value="UniProtKB-KW"/>
</dbReference>
<feature type="signal peptide" evidence="6">
    <location>
        <begin position="1"/>
        <end position="32"/>
    </location>
</feature>
<evidence type="ECO:0000313" key="9">
    <source>
        <dbReference type="EMBL" id="KKC98722.1"/>
    </source>
</evidence>
<dbReference type="GO" id="GO:0004130">
    <property type="term" value="F:cytochrome-c peroxidase activity"/>
    <property type="evidence" value="ECO:0007669"/>
    <property type="project" value="TreeGrafter"/>
</dbReference>
<dbReference type="InterPro" id="IPR013783">
    <property type="entry name" value="Ig-like_fold"/>
</dbReference>
<accession>A0A0F5V9I0</accession>
<evidence type="ECO:0000256" key="6">
    <source>
        <dbReference type="SAM" id="SignalP"/>
    </source>
</evidence>
<sequence length="1513" mass="160732">MAAIRKRMNRYPGIRPVLGMLASLGLSASVMAAQGPGLGNLNYSSGETYTQVSYPLVDDTTGFLPPDYPGSKHYGVNVMTMLNGYMVGIFAPDSGGGPGGWIALDASDPTNLSLVKMVYEPDTSNQYRTGNGLRTAEFREPHSFGLSEGNLIAIQTGKGIEIWDWSDVNNPIQVSKLPISGVNFGDYNNVSWQLFWQAPYLYVARGNAGLTIVDTSNVSNPSIVKTIPTSQLGGFNVGPVFVVGNKMFLSSMETTAGFSILNLDDPETPTLEKTLSSLPEKYYASCWDGQYAFFGARSTGDKLRIYDTTTTPMTLVHDQLSGFQNLYCNVQDHKLFLGNQDDISVLDISNISNIQLSGSGSLNAAGGDTDHGQVFPFGNMVWVGNDHGTGSGLIAHQAGPDNTPPAIVHSNPAIDSTLQPRSSRVGIVFSDSLLMESVNSNTFTVTKLGSSTPVSGTYSVNLGFANFTPDTQLDADSIYVVALDGIEDFAGNPLPATSYRFSTGSVVGHDISLGSTAQVTLGTPISFSASASPLLGGNLEYSWDFGDGTPPTAFSSNGSVSHTYSTPNHWNAIVTVRESGSLTTSKTQQHTVYNPLTLNTPTTASTIVKDANRVYAVNEDNGTVTAISQTSPFGKVWETQVGEKPRTLAIAPDGNLWVANQDSDNIKVLSPTGSVLHTIDLPRASQPHGVVFTPDGSAALVTLQATGEVVKINPSNRTITGTVSVGQSARGIAVDSDSATALVTRFISPQSHAEVVAVHIGSMSVDTVVNLQKDTTTVDGEDRSRGIPNYLNAVTISPDGQSAWVPAIKANVDRGEYNEGDPNQALTFETTLRAITSQINLNTLAEVPSLQMDMDDRAQPKALVFSELGDYVYIALEGQNSVEVRDAYTRERASEIADSGKAPRGLVKAGNLLFVHNFLSRTISVHDLTPFENEGEAIAKLADISLVSNETMHPRVLAGKQIFYNASDARMTRDGYISCAGCHTDGDSDNRVWDFTDRGEGLRNTISLLGRVGMGNGRVHWTANFDEIHDFENDIRLAFQGVGFLDDAIFALTSDPLGANKAGYSADLDNLAFYVSSLNQYPRSPYRNQNGSLTAAASTGKTLFTQKGCDTCHSGDFYTDNQRHDVGTIQASSGQGSGASLGGVGFDTPTLIGVWSTPPYFHNGQAATLNDVLQTGSQHSVSSASERAALVAYLEQIEYEGPEIVVPEPPAEATVVYLSDMTEVSSSNGWGPFEKDASNGEAAADDGGTISIGGTQYQKGLGVHAESEVVYDISNGDYTQFRAFVGVDDEVGGSGSVVFEVWVDGVLSYQSGTLTGSDTAQYVSINLSPDNYELKLVVTGAGNGVGSDHASWGDAKLLQSSGQSQYSYLSDMTETGTVINGWGPLEKDTSNGEDQANDGTPITIGGAVYSKGLGVHADSSITYTLIAGEYDQFQAVIGVDDEVGNNGSVVFEVWLNGSLAYQSVTLTGSQGPVNVNLPIPSNVTELKLVVGTAGDGDGYDHADWADARLRYAN</sequence>
<evidence type="ECO:0000259" key="8">
    <source>
        <dbReference type="PROSITE" id="PS51007"/>
    </source>
</evidence>
<dbReference type="InterPro" id="IPR013222">
    <property type="entry name" value="Glyco_hyd_98_carb-bd"/>
</dbReference>
<dbReference type="InterPro" id="IPR035986">
    <property type="entry name" value="PKD_dom_sf"/>
</dbReference>
<feature type="domain" description="PKD" evidence="7">
    <location>
        <begin position="536"/>
        <end position="592"/>
    </location>
</feature>
<evidence type="ECO:0000256" key="4">
    <source>
        <dbReference type="ARBA" id="ARBA00023004"/>
    </source>
</evidence>
<dbReference type="Pfam" id="PF13205">
    <property type="entry name" value="Big_5"/>
    <property type="match status" value="1"/>
</dbReference>